<organism evidence="1 2">
    <name type="scientific">Pichia kluyveri</name>
    <name type="common">Yeast</name>
    <dbReference type="NCBI Taxonomy" id="36015"/>
    <lineage>
        <taxon>Eukaryota</taxon>
        <taxon>Fungi</taxon>
        <taxon>Dikarya</taxon>
        <taxon>Ascomycota</taxon>
        <taxon>Saccharomycotina</taxon>
        <taxon>Pichiomycetes</taxon>
        <taxon>Pichiales</taxon>
        <taxon>Pichiaceae</taxon>
        <taxon>Pichia</taxon>
    </lineage>
</organism>
<dbReference type="Proteomes" id="UP001378960">
    <property type="component" value="Unassembled WGS sequence"/>
</dbReference>
<dbReference type="Gene3D" id="2.40.50.1040">
    <property type="match status" value="1"/>
</dbReference>
<dbReference type="SUPFAM" id="SSF50249">
    <property type="entry name" value="Nucleic acid-binding proteins"/>
    <property type="match status" value="1"/>
</dbReference>
<accession>A0AAV5R3J0</accession>
<evidence type="ECO:0000313" key="1">
    <source>
        <dbReference type="EMBL" id="GMM45547.1"/>
    </source>
</evidence>
<name>A0AAV5R3J0_PICKL</name>
<sequence length="425" mass="49844">MELLRAAMHKLEKNMNIDTVPNDPRIAFRTIIDKIIWNYYIPSMFHLCETMNAPITISTLDIYNTKRGTDVYKNIGIVLDNDGIRMLQNWPINVVNIVGKVFSIVELDETHTWELYIDDGSFMENLRVVIDKYIWAQMEVKIDGGLKEGMYVQMVGKIKVRYEDISIMAKSMKIVRFNEQVDWWGDVLEQREVFNEPWVIDLSSQHALSALHSVERREELNKKDKEIKKRHKTVDVIDLDVPEMNMVENGEVVPYGTFYEKIIDRYFTLDVVSELERVVVKSLIGLSLNNEQTTLSLLYEKENVSQTLSMIVLRDFVKECAVADDETVYRNWKKLRFQQSKQVLLQFSLRRFSINENVIDLSPFRRWSEQIVKIFSHSGNTVTINDLPVFNGISPQNNIAVVEELIFLNLIDENWVWHNGKWRKL</sequence>
<dbReference type="EMBL" id="BTGB01000002">
    <property type="protein sequence ID" value="GMM45547.1"/>
    <property type="molecule type" value="Genomic_DNA"/>
</dbReference>
<protein>
    <recommendedName>
        <fullName evidence="3">CST complex subunit Stn1 N-terminal domain-containing protein</fullName>
    </recommendedName>
</protein>
<reference evidence="1 2" key="1">
    <citation type="journal article" date="2023" name="Elife">
        <title>Identification of key yeast species and microbe-microbe interactions impacting larval growth of Drosophila in the wild.</title>
        <authorList>
            <person name="Mure A."/>
            <person name="Sugiura Y."/>
            <person name="Maeda R."/>
            <person name="Honda K."/>
            <person name="Sakurai N."/>
            <person name="Takahashi Y."/>
            <person name="Watada M."/>
            <person name="Katoh T."/>
            <person name="Gotoh A."/>
            <person name="Gotoh Y."/>
            <person name="Taniguchi I."/>
            <person name="Nakamura K."/>
            <person name="Hayashi T."/>
            <person name="Katayama T."/>
            <person name="Uemura T."/>
            <person name="Hattori Y."/>
        </authorList>
    </citation>
    <scope>NUCLEOTIDE SEQUENCE [LARGE SCALE GENOMIC DNA]</scope>
    <source>
        <strain evidence="1 2">PK-24</strain>
    </source>
</reference>
<dbReference type="InterPro" id="IPR012340">
    <property type="entry name" value="NA-bd_OB-fold"/>
</dbReference>
<gene>
    <name evidence="1" type="ORF">DAPK24_021220</name>
</gene>
<evidence type="ECO:0008006" key="3">
    <source>
        <dbReference type="Google" id="ProtNLM"/>
    </source>
</evidence>
<evidence type="ECO:0000313" key="2">
    <source>
        <dbReference type="Proteomes" id="UP001378960"/>
    </source>
</evidence>
<comment type="caution">
    <text evidence="1">The sequence shown here is derived from an EMBL/GenBank/DDBJ whole genome shotgun (WGS) entry which is preliminary data.</text>
</comment>
<dbReference type="AlphaFoldDB" id="A0AAV5R3J0"/>
<proteinExistence type="predicted"/>
<keyword evidence="2" id="KW-1185">Reference proteome</keyword>